<dbReference type="AlphaFoldDB" id="A0A7W7YK94"/>
<evidence type="ECO:0000313" key="4">
    <source>
        <dbReference type="Proteomes" id="UP000534294"/>
    </source>
</evidence>
<dbReference type="InterPro" id="IPR053728">
    <property type="entry name" value="Alginate_Permeability_Chnl"/>
</dbReference>
<dbReference type="Pfam" id="PF13372">
    <property type="entry name" value="Alginate_exp"/>
    <property type="match status" value="1"/>
</dbReference>
<keyword evidence="4" id="KW-1185">Reference proteome</keyword>
<reference evidence="3 4" key="1">
    <citation type="submission" date="2020-08" db="EMBL/GenBank/DDBJ databases">
        <title>Genomic Encyclopedia of Type Strains, Phase IV (KMG-IV): sequencing the most valuable type-strain genomes for metagenomic binning, comparative biology and taxonomic classification.</title>
        <authorList>
            <person name="Goeker M."/>
        </authorList>
    </citation>
    <scope>NUCLEOTIDE SEQUENCE [LARGE SCALE GENOMIC DNA]</scope>
    <source>
        <strain evidence="3 4">DSM 12251</strain>
    </source>
</reference>
<evidence type="ECO:0000256" key="1">
    <source>
        <dbReference type="SAM" id="SignalP"/>
    </source>
</evidence>
<feature type="domain" description="Alginate export" evidence="2">
    <location>
        <begin position="45"/>
        <end position="452"/>
    </location>
</feature>
<dbReference type="InterPro" id="IPR025388">
    <property type="entry name" value="Alginate_export_dom"/>
</dbReference>
<dbReference type="Gene3D" id="2.40.160.100">
    <property type="match status" value="1"/>
</dbReference>
<accession>A0A7W7YK94</accession>
<feature type="signal peptide" evidence="1">
    <location>
        <begin position="1"/>
        <end position="25"/>
    </location>
</feature>
<evidence type="ECO:0000313" key="3">
    <source>
        <dbReference type="EMBL" id="MBB5037753.1"/>
    </source>
</evidence>
<gene>
    <name evidence="3" type="ORF">HNQ64_002002</name>
</gene>
<organism evidence="3 4">
    <name type="scientific">Prosthecobacter dejongeii</name>
    <dbReference type="NCBI Taxonomy" id="48465"/>
    <lineage>
        <taxon>Bacteria</taxon>
        <taxon>Pseudomonadati</taxon>
        <taxon>Verrucomicrobiota</taxon>
        <taxon>Verrucomicrobiia</taxon>
        <taxon>Verrucomicrobiales</taxon>
        <taxon>Verrucomicrobiaceae</taxon>
        <taxon>Prosthecobacter</taxon>
    </lineage>
</organism>
<proteinExistence type="predicted"/>
<comment type="caution">
    <text evidence="3">The sequence shown here is derived from an EMBL/GenBank/DDBJ whole genome shotgun (WGS) entry which is preliminary data.</text>
</comment>
<dbReference type="EMBL" id="JACHIF010000003">
    <property type="protein sequence ID" value="MBB5037753.1"/>
    <property type="molecule type" value="Genomic_DNA"/>
</dbReference>
<evidence type="ECO:0000259" key="2">
    <source>
        <dbReference type="Pfam" id="PF13372"/>
    </source>
</evidence>
<sequence length="464" mass="51775">MTPSPTLKKRFLLSALALLPWMSHAGTSAVSPSPVETVAKTDLITFDTELKGRVEVRDNNYDFNSSVNGPQDASWLLTRFRLGMLVTPTSWFKVYVQGQDIREIGGSRPNNIGSFGADGDDVFDVLQAWADFGHDADGLSLRAGRQPLNYGDQRLLGNPQWSNPTRAWDALRLRYAQETWQLDLFVGSPVNFVNNRWNQSDYFSTREARNAIVSGLYFSSKSLIPWQSVTDFYLLNEQANKAAGAPGSPLGAVGKTNFFTLGTLMKGDPKKLHNWDYEMEMALQYGRVAGLDHLAFAGHWGTGYNFEHAWKPRLGVQYNYASGDDDATDGTNNTFQNMFPGNHALYGFMDTTGWMNLQNPQLNFSIQPTSKLKLTLDYNLYWNATNNDAWYGANTTSTVRPVNADARRASSFRGQEVDLNAYYKLNTHVALQAGYSVFFAGKYLAQTGASDTAQFGYAQVQVNF</sequence>
<name>A0A7W7YK94_9BACT</name>
<protein>
    <recommendedName>
        <fullName evidence="2">Alginate export domain-containing protein</fullName>
    </recommendedName>
</protein>
<dbReference type="RefSeq" id="WP_184207923.1">
    <property type="nucleotide sequence ID" value="NZ_JACHIF010000003.1"/>
</dbReference>
<feature type="chain" id="PRO_5031452986" description="Alginate export domain-containing protein" evidence="1">
    <location>
        <begin position="26"/>
        <end position="464"/>
    </location>
</feature>
<dbReference type="Proteomes" id="UP000534294">
    <property type="component" value="Unassembled WGS sequence"/>
</dbReference>
<keyword evidence="1" id="KW-0732">Signal</keyword>